<reference evidence="1 2" key="1">
    <citation type="submission" date="2013-02" db="EMBL/GenBank/DDBJ databases">
        <title>The Genome Sequence of Acinetobacter sp. CIP 56.2.</title>
        <authorList>
            <consortium name="The Broad Institute Genome Sequencing Platform"/>
            <consortium name="The Broad Institute Genome Sequencing Center for Infectious Disease"/>
            <person name="Cerqueira G."/>
            <person name="Feldgarden M."/>
            <person name="Courvalin P."/>
            <person name="Perichon B."/>
            <person name="Grillot-Courvalin C."/>
            <person name="Clermont D."/>
            <person name="Rocha E."/>
            <person name="Yoon E.-J."/>
            <person name="Nemec A."/>
            <person name="Walker B."/>
            <person name="Young S.K."/>
            <person name="Zeng Q."/>
            <person name="Gargeya S."/>
            <person name="Fitzgerald M."/>
            <person name="Haas B."/>
            <person name="Abouelleil A."/>
            <person name="Alvarado L."/>
            <person name="Arachchi H.M."/>
            <person name="Berlin A.M."/>
            <person name="Chapman S.B."/>
            <person name="Dewar J."/>
            <person name="Goldberg J."/>
            <person name="Griggs A."/>
            <person name="Gujja S."/>
            <person name="Hansen M."/>
            <person name="Howarth C."/>
            <person name="Imamovic A."/>
            <person name="Larimer J."/>
            <person name="McCowan C."/>
            <person name="Murphy C."/>
            <person name="Neiman D."/>
            <person name="Pearson M."/>
            <person name="Priest M."/>
            <person name="Roberts A."/>
            <person name="Saif S."/>
            <person name="Shea T."/>
            <person name="Sisk P."/>
            <person name="Sykes S."/>
            <person name="Wortman J."/>
            <person name="Nusbaum C."/>
            <person name="Birren B."/>
        </authorList>
    </citation>
    <scope>NUCLEOTIDE SEQUENCE [LARGE SCALE GENOMIC DNA]</scope>
    <source>
        <strain evidence="1 2">CIP 56.2</strain>
    </source>
</reference>
<accession>N8XTZ9</accession>
<protein>
    <submittedName>
        <fullName evidence="1">Uncharacterized protein</fullName>
    </submittedName>
</protein>
<dbReference type="HOGENOM" id="CLU_3113527_0_0_6"/>
<dbReference type="Proteomes" id="UP000013209">
    <property type="component" value="Unassembled WGS sequence"/>
</dbReference>
<dbReference type="AlphaFoldDB" id="N8XTZ9"/>
<comment type="caution">
    <text evidence="1">The sequence shown here is derived from an EMBL/GenBank/DDBJ whole genome shotgun (WGS) entry which is preliminary data.</text>
</comment>
<dbReference type="EMBL" id="APPH01000004">
    <property type="protein sequence ID" value="ENV10933.1"/>
    <property type="molecule type" value="Genomic_DNA"/>
</dbReference>
<evidence type="ECO:0000313" key="1">
    <source>
        <dbReference type="EMBL" id="ENV10933.1"/>
    </source>
</evidence>
<gene>
    <name evidence="1" type="ORF">F966_00712</name>
</gene>
<name>N8XTZ9_9GAMM</name>
<evidence type="ECO:0000313" key="2">
    <source>
        <dbReference type="Proteomes" id="UP000013209"/>
    </source>
</evidence>
<proteinExistence type="predicted"/>
<organism evidence="1 2">
    <name type="scientific">Acinetobacter higginsii</name>
    <dbReference type="NCBI Taxonomy" id="70347"/>
    <lineage>
        <taxon>Bacteria</taxon>
        <taxon>Pseudomonadati</taxon>
        <taxon>Pseudomonadota</taxon>
        <taxon>Gammaproteobacteria</taxon>
        <taxon>Moraxellales</taxon>
        <taxon>Moraxellaceae</taxon>
        <taxon>Acinetobacter</taxon>
    </lineage>
</organism>
<sequence>MTECQKMDVFFDLFKLCHYFFKDMDKSELIHNLFEPAYFLGGQHTDHGLF</sequence>